<evidence type="ECO:0000313" key="2">
    <source>
        <dbReference type="EMBL" id="QFG10462.1"/>
    </source>
</evidence>
<gene>
    <name evidence="2" type="primary">31</name>
    <name evidence="2" type="ORF">PBI_ANTHONY_31</name>
</gene>
<dbReference type="KEGG" id="vg:64871703"/>
<sequence>MDAIPPVAEKAKTRNPLFFVLAVLSALPTAFFFLGFITSGGQSGFLFFVTAWCGMWTWVWWAMSGRYR</sequence>
<keyword evidence="3" id="KW-1185">Reference proteome</keyword>
<dbReference type="GeneID" id="64871703"/>
<dbReference type="EMBL" id="MN234188">
    <property type="protein sequence ID" value="QFG10462.1"/>
    <property type="molecule type" value="Genomic_DNA"/>
</dbReference>
<accession>A0A5J6TP02</accession>
<proteinExistence type="predicted"/>
<reference evidence="2 3" key="1">
    <citation type="submission" date="2019-07" db="EMBL/GenBank/DDBJ databases">
        <authorList>
            <person name="Garlena R.A."/>
            <person name="Russell D.A."/>
            <person name="Pope W.H."/>
            <person name="Jacobs-Sera D."/>
            <person name="Hatfull G.F."/>
        </authorList>
    </citation>
    <scope>NUCLEOTIDE SEQUENCE [LARGE SCALE GENOMIC DNA]</scope>
</reference>
<name>A0A5J6TP02_9CAUD</name>
<keyword evidence="1" id="KW-0472">Membrane</keyword>
<evidence type="ECO:0000256" key="1">
    <source>
        <dbReference type="SAM" id="Phobius"/>
    </source>
</evidence>
<protein>
    <submittedName>
        <fullName evidence="2">Uncharacterized protein</fullName>
    </submittedName>
</protein>
<feature type="transmembrane region" description="Helical" evidence="1">
    <location>
        <begin position="17"/>
        <end position="38"/>
    </location>
</feature>
<evidence type="ECO:0000313" key="3">
    <source>
        <dbReference type="Proteomes" id="UP000327026"/>
    </source>
</evidence>
<dbReference type="Proteomes" id="UP000327026">
    <property type="component" value="Segment"/>
</dbReference>
<dbReference type="RefSeq" id="YP_010062067.1">
    <property type="nucleotide sequence ID" value="NC_054790.1"/>
</dbReference>
<keyword evidence="1" id="KW-0812">Transmembrane</keyword>
<organism evidence="2 3">
    <name type="scientific">Mycobacterium phage Anthony</name>
    <dbReference type="NCBI Taxonomy" id="2599857"/>
    <lineage>
        <taxon>Viruses</taxon>
        <taxon>Duplodnaviria</taxon>
        <taxon>Heunggongvirae</taxon>
        <taxon>Uroviricota</taxon>
        <taxon>Caudoviricetes</taxon>
        <taxon>Anthonyvirus</taxon>
        <taxon>Anthonyvirus anthony</taxon>
    </lineage>
</organism>
<feature type="transmembrane region" description="Helical" evidence="1">
    <location>
        <begin position="44"/>
        <end position="63"/>
    </location>
</feature>
<keyword evidence="1" id="KW-1133">Transmembrane helix</keyword>